<feature type="transmembrane region" description="Helical" evidence="6">
    <location>
        <begin position="63"/>
        <end position="86"/>
    </location>
</feature>
<evidence type="ECO:0000256" key="2">
    <source>
        <dbReference type="ARBA" id="ARBA00022475"/>
    </source>
</evidence>
<gene>
    <name evidence="8" type="ORF">GcLGCM259_2682</name>
</gene>
<keyword evidence="3 6" id="KW-0812">Transmembrane</keyword>
<protein>
    <recommendedName>
        <fullName evidence="7">DUF3817 domain-containing protein</fullName>
    </recommendedName>
</protein>
<dbReference type="InterPro" id="IPR023845">
    <property type="entry name" value="DUF3817_TM"/>
</dbReference>
<sequence length="127" mass="13980">MSVIESSTHPVAAEQKRPLGTAAWQTAIRRFFQVVSIVECFTWVGMLTGMAFKYLINGNGIGVTIFGWAHGVTWLCYLAAAVVTAVTFRWKIWVLVVGTAASTLPFLTLPFERWMAKSGRLVVNADA</sequence>
<evidence type="ECO:0000256" key="4">
    <source>
        <dbReference type="ARBA" id="ARBA00022989"/>
    </source>
</evidence>
<feature type="transmembrane region" description="Helical" evidence="6">
    <location>
        <begin position="31"/>
        <end position="56"/>
    </location>
</feature>
<feature type="domain" description="DUF3817" evidence="7">
    <location>
        <begin position="30"/>
        <end position="116"/>
    </location>
</feature>
<dbReference type="KEGG" id="gcr:GcLGCM259_2682"/>
<evidence type="ECO:0000259" key="7">
    <source>
        <dbReference type="Pfam" id="PF12823"/>
    </source>
</evidence>
<dbReference type="AlphaFoldDB" id="A0A5B7WWU4"/>
<evidence type="ECO:0000256" key="3">
    <source>
        <dbReference type="ARBA" id="ARBA00022692"/>
    </source>
</evidence>
<dbReference type="PANTHER" id="PTHR40077">
    <property type="entry name" value="MEMBRANE PROTEIN-RELATED"/>
    <property type="match status" value="1"/>
</dbReference>
<keyword evidence="9" id="KW-1185">Reference proteome</keyword>
<evidence type="ECO:0000256" key="1">
    <source>
        <dbReference type="ARBA" id="ARBA00004651"/>
    </source>
</evidence>
<accession>A0A5B7WWU4</accession>
<keyword evidence="4 6" id="KW-1133">Transmembrane helix</keyword>
<evidence type="ECO:0000313" key="8">
    <source>
        <dbReference type="EMBL" id="QCY48389.1"/>
    </source>
</evidence>
<feature type="transmembrane region" description="Helical" evidence="6">
    <location>
        <begin position="92"/>
        <end position="111"/>
    </location>
</feature>
<proteinExistence type="predicted"/>
<dbReference type="NCBIfam" id="TIGR03954">
    <property type="entry name" value="integ_memb_HG"/>
    <property type="match status" value="1"/>
</dbReference>
<keyword evidence="2" id="KW-1003">Cell membrane</keyword>
<keyword evidence="5 6" id="KW-0472">Membrane</keyword>
<dbReference type="GO" id="GO:0005886">
    <property type="term" value="C:plasma membrane"/>
    <property type="evidence" value="ECO:0007669"/>
    <property type="project" value="UniProtKB-SubCell"/>
</dbReference>
<reference evidence="8 9" key="1">
    <citation type="submission" date="2018-12" db="EMBL/GenBank/DDBJ databases">
        <title>Complete Genome Sequence of Glutamicibacter creatinolyticus strain LGCM259,isolated from an abscess of a 12-year-old mare in Italy.</title>
        <authorList>
            <person name="Santos R.G."/>
            <person name="Silva A.L."/>
            <person name="Seyffert N."/>
            <person name="Castro T.L.P."/>
            <person name="Attili A.R."/>
            <person name="Rifici C."/>
            <person name="Mazzullo G."/>
            <person name="Brenig B."/>
            <person name="Venanzi F."/>
            <person name="Azevedo V."/>
        </authorList>
    </citation>
    <scope>NUCLEOTIDE SEQUENCE [LARGE SCALE GENOMIC DNA]</scope>
    <source>
        <strain evidence="8 9">LGCM 259</strain>
    </source>
</reference>
<dbReference type="Pfam" id="PF12823">
    <property type="entry name" value="DUF3817"/>
    <property type="match status" value="1"/>
</dbReference>
<evidence type="ECO:0000256" key="6">
    <source>
        <dbReference type="SAM" id="Phobius"/>
    </source>
</evidence>
<evidence type="ECO:0000313" key="9">
    <source>
        <dbReference type="Proteomes" id="UP000307000"/>
    </source>
</evidence>
<dbReference type="Proteomes" id="UP000307000">
    <property type="component" value="Chromosome"/>
</dbReference>
<dbReference type="EMBL" id="CP034412">
    <property type="protein sequence ID" value="QCY48389.1"/>
    <property type="molecule type" value="Genomic_DNA"/>
</dbReference>
<dbReference type="RefSeq" id="WP_175419448.1">
    <property type="nucleotide sequence ID" value="NZ_CP034412.1"/>
</dbReference>
<dbReference type="PANTHER" id="PTHR40077:SF1">
    <property type="entry name" value="MEMBRANE PROTEIN"/>
    <property type="match status" value="1"/>
</dbReference>
<name>A0A5B7WWU4_9MICC</name>
<organism evidence="8 9">
    <name type="scientific">Glutamicibacter creatinolyticus</name>
    <dbReference type="NCBI Taxonomy" id="162496"/>
    <lineage>
        <taxon>Bacteria</taxon>
        <taxon>Bacillati</taxon>
        <taxon>Actinomycetota</taxon>
        <taxon>Actinomycetes</taxon>
        <taxon>Micrococcales</taxon>
        <taxon>Micrococcaceae</taxon>
        <taxon>Glutamicibacter</taxon>
    </lineage>
</organism>
<comment type="subcellular location">
    <subcellularLocation>
        <location evidence="1">Cell membrane</location>
        <topology evidence="1">Multi-pass membrane protein</topology>
    </subcellularLocation>
</comment>
<evidence type="ECO:0000256" key="5">
    <source>
        <dbReference type="ARBA" id="ARBA00023136"/>
    </source>
</evidence>